<keyword evidence="1" id="KW-0732">Signal</keyword>
<proteinExistence type="predicted"/>
<reference evidence="2 3" key="2">
    <citation type="journal article" date="2019" name="G3 (Bethesda)">
        <title>Hybrid Assembly of the Genome of the Entomopathogenic Nematode Steinernema carpocapsae Identifies the X-Chromosome.</title>
        <authorList>
            <person name="Serra L."/>
            <person name="Macchietto M."/>
            <person name="Macias-Munoz A."/>
            <person name="McGill C.J."/>
            <person name="Rodriguez I.M."/>
            <person name="Rodriguez B."/>
            <person name="Murad R."/>
            <person name="Mortazavi A."/>
        </authorList>
    </citation>
    <scope>NUCLEOTIDE SEQUENCE [LARGE SCALE GENOMIC DNA]</scope>
    <source>
        <strain evidence="2 3">ALL</strain>
    </source>
</reference>
<gene>
    <name evidence="2" type="ORF">L596_005986</name>
</gene>
<sequence>MIKRAPTHKVVFRRTLFLILSFARPLSSWNKTLEEAARSCLLTELEKRVDVLGPTVLRLKKPQVFLRSNGKQGADCSCGSIALYPAKVLYSENQGSDLPDKALEGTSDQRIVFKTSASWHQLPRIAKDEADGPTPNLQVVPQRILSCEEEGVTSLWTFGASSPGLSSRFGVDGIHPENAMNTENTKNAIIEEKSSPIGESLRVWRLYNSFQMSLSNHT</sequence>
<evidence type="ECO:0000313" key="2">
    <source>
        <dbReference type="EMBL" id="TMS39470.1"/>
    </source>
</evidence>
<accession>A0A4U8V0S1</accession>
<reference evidence="2 3" key="1">
    <citation type="journal article" date="2015" name="Genome Biol.">
        <title>Comparative genomics of Steinernema reveals deeply conserved gene regulatory networks.</title>
        <authorList>
            <person name="Dillman A.R."/>
            <person name="Macchietto M."/>
            <person name="Porter C.F."/>
            <person name="Rogers A."/>
            <person name="Williams B."/>
            <person name="Antoshechkin I."/>
            <person name="Lee M.M."/>
            <person name="Goodwin Z."/>
            <person name="Lu X."/>
            <person name="Lewis E.E."/>
            <person name="Goodrich-Blair H."/>
            <person name="Stock S.P."/>
            <person name="Adams B.J."/>
            <person name="Sternberg P.W."/>
            <person name="Mortazavi A."/>
        </authorList>
    </citation>
    <scope>NUCLEOTIDE SEQUENCE [LARGE SCALE GENOMIC DNA]</scope>
    <source>
        <strain evidence="2 3">ALL</strain>
    </source>
</reference>
<feature type="chain" id="PRO_5020532505" evidence="1">
    <location>
        <begin position="29"/>
        <end position="218"/>
    </location>
</feature>
<dbReference type="AlphaFoldDB" id="A0A4U8V0S1"/>
<evidence type="ECO:0000256" key="1">
    <source>
        <dbReference type="SAM" id="SignalP"/>
    </source>
</evidence>
<protein>
    <submittedName>
        <fullName evidence="2">Uncharacterized protein</fullName>
    </submittedName>
</protein>
<evidence type="ECO:0000313" key="3">
    <source>
        <dbReference type="Proteomes" id="UP000298663"/>
    </source>
</evidence>
<dbReference type="Proteomes" id="UP000298663">
    <property type="component" value="Unassembled WGS sequence"/>
</dbReference>
<keyword evidence="3" id="KW-1185">Reference proteome</keyword>
<dbReference type="EMBL" id="AZBU02000001">
    <property type="protein sequence ID" value="TMS39470.1"/>
    <property type="molecule type" value="Genomic_DNA"/>
</dbReference>
<name>A0A4U8V0S1_STECR</name>
<organism evidence="2 3">
    <name type="scientific">Steinernema carpocapsae</name>
    <name type="common">Entomopathogenic nematode</name>
    <dbReference type="NCBI Taxonomy" id="34508"/>
    <lineage>
        <taxon>Eukaryota</taxon>
        <taxon>Metazoa</taxon>
        <taxon>Ecdysozoa</taxon>
        <taxon>Nematoda</taxon>
        <taxon>Chromadorea</taxon>
        <taxon>Rhabditida</taxon>
        <taxon>Tylenchina</taxon>
        <taxon>Panagrolaimomorpha</taxon>
        <taxon>Strongyloidoidea</taxon>
        <taxon>Steinernematidae</taxon>
        <taxon>Steinernema</taxon>
    </lineage>
</organism>
<comment type="caution">
    <text evidence="2">The sequence shown here is derived from an EMBL/GenBank/DDBJ whole genome shotgun (WGS) entry which is preliminary data.</text>
</comment>
<feature type="signal peptide" evidence="1">
    <location>
        <begin position="1"/>
        <end position="28"/>
    </location>
</feature>